<feature type="transmembrane region" description="Helical" evidence="5">
    <location>
        <begin position="109"/>
        <end position="132"/>
    </location>
</feature>
<feature type="transmembrane region" description="Helical" evidence="5">
    <location>
        <begin position="182"/>
        <end position="203"/>
    </location>
</feature>
<keyword evidence="3 5" id="KW-1133">Transmembrane helix</keyword>
<name>A0AAJ1PSE0_9MOLU</name>
<evidence type="ECO:0000256" key="4">
    <source>
        <dbReference type="ARBA" id="ARBA00023136"/>
    </source>
</evidence>
<feature type="transmembrane region" description="Helical" evidence="5">
    <location>
        <begin position="223"/>
        <end position="243"/>
    </location>
</feature>
<evidence type="ECO:0000256" key="3">
    <source>
        <dbReference type="ARBA" id="ARBA00022989"/>
    </source>
</evidence>
<evidence type="ECO:0000313" key="7">
    <source>
        <dbReference type="Proteomes" id="UP001224428"/>
    </source>
</evidence>
<keyword evidence="2 5" id="KW-0812">Transmembrane</keyword>
<gene>
    <name evidence="6" type="ORF">QLQ80_02295</name>
</gene>
<dbReference type="GO" id="GO:0016020">
    <property type="term" value="C:membrane"/>
    <property type="evidence" value="ECO:0007669"/>
    <property type="project" value="UniProtKB-SubCell"/>
</dbReference>
<dbReference type="InterPro" id="IPR006603">
    <property type="entry name" value="PQ-loop_rpt"/>
</dbReference>
<accession>A0AAJ1PSE0</accession>
<feature type="transmembrane region" description="Helical" evidence="5">
    <location>
        <begin position="75"/>
        <end position="97"/>
    </location>
</feature>
<reference evidence="6" key="1">
    <citation type="submission" date="2023-05" db="EMBL/GenBank/DDBJ databases">
        <title>Mycoplasma phocimorsus sp. nov., isolated from Scandinavian patients with seal finger or septic arthritis after contact with seals.</title>
        <authorList>
            <person name="Skafte-Holm A."/>
            <person name="Pedersen T.R."/>
            <person name="Froelund M."/>
            <person name="Stegger M."/>
            <person name="Qvortrup K."/>
            <person name="Michaels D.L."/>
            <person name="Brown D.R."/>
            <person name="Jensen J.S."/>
        </authorList>
    </citation>
    <scope>NUCLEOTIDE SEQUENCE</scope>
    <source>
        <strain evidence="6">M5725</strain>
    </source>
</reference>
<feature type="transmembrane region" description="Helical" evidence="5">
    <location>
        <begin position="12"/>
        <end position="36"/>
    </location>
</feature>
<keyword evidence="4 5" id="KW-0472">Membrane</keyword>
<proteinExistence type="predicted"/>
<dbReference type="Pfam" id="PF04193">
    <property type="entry name" value="PQ-loop"/>
    <property type="match status" value="2"/>
</dbReference>
<comment type="caution">
    <text evidence="6">The sequence shown here is derived from an EMBL/GenBank/DDBJ whole genome shotgun (WGS) entry which is preliminary data.</text>
</comment>
<dbReference type="EMBL" id="JASDDP010000020">
    <property type="protein sequence ID" value="MDJ1645903.1"/>
    <property type="molecule type" value="Genomic_DNA"/>
</dbReference>
<evidence type="ECO:0000256" key="2">
    <source>
        <dbReference type="ARBA" id="ARBA00022692"/>
    </source>
</evidence>
<evidence type="ECO:0000256" key="5">
    <source>
        <dbReference type="SAM" id="Phobius"/>
    </source>
</evidence>
<dbReference type="Proteomes" id="UP001224428">
    <property type="component" value="Unassembled WGS sequence"/>
</dbReference>
<dbReference type="RefSeq" id="WP_283827311.1">
    <property type="nucleotide sequence ID" value="NZ_JASDDP010000020.1"/>
</dbReference>
<protein>
    <submittedName>
        <fullName evidence="6">SemiSWEET family transporter</fullName>
    </submittedName>
</protein>
<feature type="transmembrane region" description="Helical" evidence="5">
    <location>
        <begin position="152"/>
        <end position="170"/>
    </location>
</feature>
<evidence type="ECO:0000256" key="1">
    <source>
        <dbReference type="ARBA" id="ARBA00004141"/>
    </source>
</evidence>
<organism evidence="6 7">
    <name type="scientific">Mycoplasma phocimorsus</name>
    <dbReference type="NCBI Taxonomy" id="3045839"/>
    <lineage>
        <taxon>Bacteria</taxon>
        <taxon>Bacillati</taxon>
        <taxon>Mycoplasmatota</taxon>
        <taxon>Mollicutes</taxon>
        <taxon>Mycoplasmataceae</taxon>
        <taxon>Mycoplasma</taxon>
    </lineage>
</organism>
<comment type="subcellular location">
    <subcellularLocation>
        <location evidence="1">Membrane</location>
        <topology evidence="1">Multi-pass membrane protein</topology>
    </subcellularLocation>
</comment>
<dbReference type="AlphaFoldDB" id="A0AAJ1PSE0"/>
<dbReference type="Gene3D" id="1.20.1280.290">
    <property type="match status" value="2"/>
</dbReference>
<keyword evidence="7" id="KW-1185">Reference proteome</keyword>
<feature type="transmembrane region" description="Helical" evidence="5">
    <location>
        <begin position="48"/>
        <end position="69"/>
    </location>
</feature>
<sequence>MEGFLKIWDYSILGKIGVISGLISLVITVFLGLPQLIKVIREKQTKNVNFVSFWIFNIGLLLWIVYATLLPGSLLPVVIANLLSVIIYCVMIFFLYFYKSWKTNASKMLGMISISIVLIIMCLISSILTIIWLIDQTRTIDEHILITINTPWMQILLSSIIPAFTCLSFIPQLISSFKRKSFAGVSVVFSFILMLNNITWWLYWFTVAKYYDPAFPISFILTLSWQALSVIIYLIQLTAVLAFNFKEKNIKKQEDKI</sequence>
<evidence type="ECO:0000313" key="6">
    <source>
        <dbReference type="EMBL" id="MDJ1645903.1"/>
    </source>
</evidence>